<dbReference type="PANTHER" id="PTHR39450">
    <property type="entry name" value="MOLYBDOPTERIN OXIDOREDUCTASE, 4FE-4S CLUSTER-BINDING SUBUNIT"/>
    <property type="match status" value="1"/>
</dbReference>
<sequence>MQENLYRWQIKKIYSISDTYLNLLPVKTRDSVPKEKIFEIMEVLDDVKVKAPVNVGDIIVENVLGIGVDIVATKTLEAIL</sequence>
<dbReference type="RefSeq" id="WP_095406443.1">
    <property type="nucleotide sequence ID" value="NZ_NOJZ02000011.1"/>
</dbReference>
<dbReference type="Pfam" id="PF07892">
    <property type="entry name" value="DUF1667"/>
    <property type="match status" value="1"/>
</dbReference>
<comment type="caution">
    <text evidence="1">The sequence shown here is derived from an EMBL/GenBank/DDBJ whole genome shotgun (WGS) entry which is preliminary data.</text>
</comment>
<dbReference type="Proteomes" id="UP000243494">
    <property type="component" value="Unassembled WGS sequence"/>
</dbReference>
<gene>
    <name evidence="1" type="ORF">CHF27_007760</name>
</gene>
<dbReference type="OrthoDB" id="9811531at2"/>
<dbReference type="AlphaFoldDB" id="A0A371ISP8"/>
<protein>
    <submittedName>
        <fullName evidence="1">DUF1667 domain-containing protein</fullName>
    </submittedName>
</protein>
<organism evidence="1 2">
    <name type="scientific">Romboutsia maritimum</name>
    <dbReference type="NCBI Taxonomy" id="2020948"/>
    <lineage>
        <taxon>Bacteria</taxon>
        <taxon>Bacillati</taxon>
        <taxon>Bacillota</taxon>
        <taxon>Clostridia</taxon>
        <taxon>Peptostreptococcales</taxon>
        <taxon>Peptostreptococcaceae</taxon>
        <taxon>Romboutsia</taxon>
    </lineage>
</organism>
<evidence type="ECO:0000313" key="1">
    <source>
        <dbReference type="EMBL" id="RDY23510.1"/>
    </source>
</evidence>
<keyword evidence="2" id="KW-1185">Reference proteome</keyword>
<evidence type="ECO:0000313" key="2">
    <source>
        <dbReference type="Proteomes" id="UP000243494"/>
    </source>
</evidence>
<dbReference type="InterPro" id="IPR036593">
    <property type="entry name" value="CPE0013-like_sf"/>
</dbReference>
<name>A0A371ISP8_9FIRM</name>
<dbReference type="PANTHER" id="PTHR39450:SF1">
    <property type="entry name" value="DUF1667 DOMAIN-CONTAINING PROTEIN"/>
    <property type="match status" value="1"/>
</dbReference>
<reference evidence="1 2" key="1">
    <citation type="journal article" date="2017" name="Genome Announc.">
        <title>Draft Genome Sequence of Romboutsia maritimum sp. nov. Strain CCRI-22766(T), Isolated from Coastal Estuarine Mud.</title>
        <authorList>
            <person name="Maheux A.F."/>
            <person name="Boudreau D.K."/>
            <person name="Berube E."/>
            <person name="Boissinot M."/>
            <person name="Raymond F."/>
            <person name="Brodeur S."/>
            <person name="Corbeil J."/>
            <person name="Brightwell G."/>
            <person name="Broda D."/>
            <person name="Omar R.F."/>
            <person name="Bergeron M.G."/>
        </authorList>
    </citation>
    <scope>NUCLEOTIDE SEQUENCE [LARGE SCALE GENOMIC DNA]</scope>
    <source>
        <strain evidence="1 2">CCRI-22766</strain>
    </source>
</reference>
<proteinExistence type="predicted"/>
<dbReference type="Gene3D" id="3.10.530.10">
    <property type="entry name" value="CPE0013-like"/>
    <property type="match status" value="1"/>
</dbReference>
<dbReference type="InterPro" id="IPR012460">
    <property type="entry name" value="DUF1667"/>
</dbReference>
<dbReference type="SUPFAM" id="SSF160148">
    <property type="entry name" value="CPE0013-like"/>
    <property type="match status" value="1"/>
</dbReference>
<dbReference type="EMBL" id="NOJZ02000011">
    <property type="protein sequence ID" value="RDY23510.1"/>
    <property type="molecule type" value="Genomic_DNA"/>
</dbReference>
<accession>A0A371ISP8</accession>